<dbReference type="InterPro" id="IPR047109">
    <property type="entry name" value="CAD-like"/>
</dbReference>
<sequence>MSNKVDLGTVFKGSDSGKIVKAKGITVELKPNEVAIDIAWSGLCGTELHTCKNGEMVMGHEGVGIVSKIGKDVTQFKVGDRVGWGCNHDSCGHCEECWTGIDTLCEQRKMYSLTDFHFGSLGDRAALNADFVHKIPDNLPLKYAAPLQCGGATVFGGIRRANVQPLDRVGVVGLGGLGHLAVQFLHKMGCEVVVFSGSNRKKEEAMKLGADEFVAVKENPNFEGVKKVKHLICTTSEQPDWNQFFKVLGPRSKIVPLGVSLGDMTHPYGDILLKELSIVGSVVAPRQVHKDMLNFAARWDVRPWIEEMPMTEECINKGMERLEKGDIHYRFVFKSQTTDAE</sequence>
<dbReference type="InterPro" id="IPR029752">
    <property type="entry name" value="D-isomer_DH_CS1"/>
</dbReference>
<dbReference type="GO" id="GO:0008270">
    <property type="term" value="F:zinc ion binding"/>
    <property type="evidence" value="ECO:0007669"/>
    <property type="project" value="InterPro"/>
</dbReference>
<feature type="domain" description="Alcohol dehydrogenase-like N-terminal" evidence="7">
    <location>
        <begin position="30"/>
        <end position="137"/>
    </location>
</feature>
<dbReference type="InterPro" id="IPR002328">
    <property type="entry name" value="ADH_Zn_CS"/>
</dbReference>
<evidence type="ECO:0000313" key="9">
    <source>
        <dbReference type="Proteomes" id="UP001219567"/>
    </source>
</evidence>
<dbReference type="FunFam" id="3.40.50.720:FF:000022">
    <property type="entry name" value="Cinnamyl alcohol dehydrogenase"/>
    <property type="match status" value="1"/>
</dbReference>
<name>A0AAJ5YW50_9BASI</name>
<dbReference type="Gene3D" id="3.90.180.10">
    <property type="entry name" value="Medium-chain alcohol dehydrogenases, catalytic domain"/>
    <property type="match status" value="1"/>
</dbReference>
<comment type="cofactor">
    <cofactor evidence="1 5">
        <name>Zn(2+)</name>
        <dbReference type="ChEBI" id="CHEBI:29105"/>
    </cofactor>
</comment>
<dbReference type="SUPFAM" id="SSF51735">
    <property type="entry name" value="NAD(P)-binding Rossmann-fold domains"/>
    <property type="match status" value="1"/>
</dbReference>
<protein>
    <submittedName>
        <fullName evidence="8">Alcohol dehydrogenase (NADP(+))</fullName>
        <ecNumber evidence="8">1.1.1.2</ecNumber>
    </submittedName>
</protein>
<evidence type="ECO:0000259" key="7">
    <source>
        <dbReference type="Pfam" id="PF08240"/>
    </source>
</evidence>
<dbReference type="Gene3D" id="3.40.50.720">
    <property type="entry name" value="NAD(P)-binding Rossmann-like Domain"/>
    <property type="match status" value="1"/>
</dbReference>
<evidence type="ECO:0000256" key="4">
    <source>
        <dbReference type="ARBA" id="ARBA00023002"/>
    </source>
</evidence>
<evidence type="ECO:0000256" key="1">
    <source>
        <dbReference type="ARBA" id="ARBA00001947"/>
    </source>
</evidence>
<dbReference type="PROSITE" id="PS00059">
    <property type="entry name" value="ADH_ZINC"/>
    <property type="match status" value="1"/>
</dbReference>
<organism evidence="8 9">
    <name type="scientific">Malassezia yamatoensis</name>
    <dbReference type="NCBI Taxonomy" id="253288"/>
    <lineage>
        <taxon>Eukaryota</taxon>
        <taxon>Fungi</taxon>
        <taxon>Dikarya</taxon>
        <taxon>Basidiomycota</taxon>
        <taxon>Ustilaginomycotina</taxon>
        <taxon>Malasseziomycetes</taxon>
        <taxon>Malasseziales</taxon>
        <taxon>Malasseziaceae</taxon>
        <taxon>Malassezia</taxon>
    </lineage>
</organism>
<dbReference type="Proteomes" id="UP001219567">
    <property type="component" value="Chromosome 6"/>
</dbReference>
<dbReference type="InterPro" id="IPR011032">
    <property type="entry name" value="GroES-like_sf"/>
</dbReference>
<evidence type="ECO:0000256" key="2">
    <source>
        <dbReference type="ARBA" id="ARBA00022723"/>
    </source>
</evidence>
<keyword evidence="4 8" id="KW-0560">Oxidoreductase</keyword>
<dbReference type="InterPro" id="IPR036291">
    <property type="entry name" value="NAD(P)-bd_dom_sf"/>
</dbReference>
<keyword evidence="9" id="KW-1185">Reference proteome</keyword>
<dbReference type="Pfam" id="PF08240">
    <property type="entry name" value="ADH_N"/>
    <property type="match status" value="1"/>
</dbReference>
<dbReference type="AlphaFoldDB" id="A0AAJ5YW50"/>
<dbReference type="EMBL" id="CP119948">
    <property type="protein sequence ID" value="WFD00832.1"/>
    <property type="molecule type" value="Genomic_DNA"/>
</dbReference>
<dbReference type="SUPFAM" id="SSF50129">
    <property type="entry name" value="GroES-like"/>
    <property type="match status" value="1"/>
</dbReference>
<dbReference type="Pfam" id="PF00107">
    <property type="entry name" value="ADH_zinc_N"/>
    <property type="match status" value="1"/>
</dbReference>
<dbReference type="PROSITE" id="PS00065">
    <property type="entry name" value="D_2_HYDROXYACID_DH_1"/>
    <property type="match status" value="1"/>
</dbReference>
<dbReference type="InterPro" id="IPR013154">
    <property type="entry name" value="ADH-like_N"/>
</dbReference>
<accession>A0AAJ5YW50</accession>
<dbReference type="PANTHER" id="PTHR42683">
    <property type="entry name" value="ALDEHYDE REDUCTASE"/>
    <property type="match status" value="1"/>
</dbReference>
<dbReference type="CDD" id="cd05283">
    <property type="entry name" value="CAD1"/>
    <property type="match status" value="1"/>
</dbReference>
<reference evidence="8 9" key="1">
    <citation type="submission" date="2023-03" db="EMBL/GenBank/DDBJ databases">
        <title>Mating type loci evolution in Malassezia.</title>
        <authorList>
            <person name="Coelho M.A."/>
        </authorList>
    </citation>
    <scope>NUCLEOTIDE SEQUENCE [LARGE SCALE GENOMIC DNA]</scope>
    <source>
        <strain evidence="8 9">CBS 9725</strain>
    </source>
</reference>
<dbReference type="GO" id="GO:0008106">
    <property type="term" value="F:alcohol dehydrogenase (NADP+) activity"/>
    <property type="evidence" value="ECO:0007669"/>
    <property type="project" value="UniProtKB-EC"/>
</dbReference>
<feature type="domain" description="Alcohol dehydrogenase-like C-terminal" evidence="6">
    <location>
        <begin position="176"/>
        <end position="297"/>
    </location>
</feature>
<dbReference type="EC" id="1.1.1.2" evidence="8"/>
<comment type="similarity">
    <text evidence="5">Belongs to the zinc-containing alcohol dehydrogenase family.</text>
</comment>
<keyword evidence="3 5" id="KW-0862">Zinc</keyword>
<evidence type="ECO:0000256" key="3">
    <source>
        <dbReference type="ARBA" id="ARBA00022833"/>
    </source>
</evidence>
<dbReference type="InterPro" id="IPR013149">
    <property type="entry name" value="ADH-like_C"/>
</dbReference>
<evidence type="ECO:0000259" key="6">
    <source>
        <dbReference type="Pfam" id="PF00107"/>
    </source>
</evidence>
<evidence type="ECO:0000313" key="8">
    <source>
        <dbReference type="EMBL" id="WFD00832.1"/>
    </source>
</evidence>
<keyword evidence="2 5" id="KW-0479">Metal-binding</keyword>
<proteinExistence type="inferred from homology"/>
<gene>
    <name evidence="8" type="ORF">MYAM1_003586</name>
</gene>
<evidence type="ECO:0000256" key="5">
    <source>
        <dbReference type="RuleBase" id="RU361277"/>
    </source>
</evidence>